<dbReference type="PANTHER" id="PTHR30535">
    <property type="entry name" value="VITAMIN B12-BINDING PROTEIN"/>
    <property type="match status" value="1"/>
</dbReference>
<sequence>MTIATTAFGAWAQYLARCVLVVGAIASPLVHAQPVSATDDSGNTVSLPAPAQRVISLAPHITELVYAAGAGDKLVGAVSYSDYPPQAKTLPIIGSYNSLDLEGIVALHPDLVIVWPHGNAQPQIDRLRALHIPLFFSAPRRLDDVATSLQRIGTLLGTESTAQTAASAYRLKIDQLRAHYANRPTVDVFYQVWDNPLMTLNGTQFISDVIAMCGGRNVFANLPSAVTTLSTESVLAAAPEAIVSASPGATAPEKHGQSIERWLAWPTLTAVARGNLFTIDGDLINRPAPRLAQGAARLCEDLEEARLRRPTGGAMPR</sequence>
<protein>
    <submittedName>
        <fullName evidence="4">Cobalamin-binding protein</fullName>
    </submittedName>
</protein>
<evidence type="ECO:0000313" key="5">
    <source>
        <dbReference type="Proteomes" id="UP001596103"/>
    </source>
</evidence>
<dbReference type="NCBIfam" id="NF038402">
    <property type="entry name" value="TroA_like"/>
    <property type="match status" value="1"/>
</dbReference>
<name>A0ABW0JAT1_9BURK</name>
<dbReference type="RefSeq" id="WP_377712041.1">
    <property type="nucleotide sequence ID" value="NZ_JBHSMP010000016.1"/>
</dbReference>
<keyword evidence="5" id="KW-1185">Reference proteome</keyword>
<dbReference type="CDD" id="cd01144">
    <property type="entry name" value="BtuF"/>
    <property type="match status" value="1"/>
</dbReference>
<dbReference type="EMBL" id="JBHSMP010000016">
    <property type="protein sequence ID" value="MFC5430000.1"/>
    <property type="molecule type" value="Genomic_DNA"/>
</dbReference>
<dbReference type="Gene3D" id="3.40.50.1980">
    <property type="entry name" value="Nitrogenase molybdenum iron protein domain"/>
    <property type="match status" value="2"/>
</dbReference>
<dbReference type="Pfam" id="PF01497">
    <property type="entry name" value="Peripla_BP_2"/>
    <property type="match status" value="1"/>
</dbReference>
<comment type="caution">
    <text evidence="4">The sequence shown here is derived from an EMBL/GenBank/DDBJ whole genome shotgun (WGS) entry which is preliminary data.</text>
</comment>
<proteinExistence type="predicted"/>
<keyword evidence="1 2" id="KW-0732">Signal</keyword>
<evidence type="ECO:0000313" key="4">
    <source>
        <dbReference type="EMBL" id="MFC5430000.1"/>
    </source>
</evidence>
<dbReference type="Proteomes" id="UP001596103">
    <property type="component" value="Unassembled WGS sequence"/>
</dbReference>
<feature type="signal peptide" evidence="2">
    <location>
        <begin position="1"/>
        <end position="32"/>
    </location>
</feature>
<feature type="chain" id="PRO_5045692479" evidence="2">
    <location>
        <begin position="33"/>
        <end position="317"/>
    </location>
</feature>
<dbReference type="InterPro" id="IPR054828">
    <property type="entry name" value="Vit_B12_bind_prot"/>
</dbReference>
<gene>
    <name evidence="4" type="ORF">ACFPTO_14490</name>
</gene>
<dbReference type="InterPro" id="IPR002491">
    <property type="entry name" value="ABC_transptr_periplasmic_BD"/>
</dbReference>
<dbReference type="PROSITE" id="PS50983">
    <property type="entry name" value="FE_B12_PBP"/>
    <property type="match status" value="1"/>
</dbReference>
<reference evidence="5" key="1">
    <citation type="journal article" date="2019" name="Int. J. Syst. Evol. Microbiol.">
        <title>The Global Catalogue of Microorganisms (GCM) 10K type strain sequencing project: providing services to taxonomists for standard genome sequencing and annotation.</title>
        <authorList>
            <consortium name="The Broad Institute Genomics Platform"/>
            <consortium name="The Broad Institute Genome Sequencing Center for Infectious Disease"/>
            <person name="Wu L."/>
            <person name="Ma J."/>
        </authorList>
    </citation>
    <scope>NUCLEOTIDE SEQUENCE [LARGE SCALE GENOMIC DNA]</scope>
    <source>
        <strain evidence="5">CCUG 56042</strain>
    </source>
</reference>
<feature type="domain" description="Fe/B12 periplasmic-binding" evidence="3">
    <location>
        <begin position="53"/>
        <end position="306"/>
    </location>
</feature>
<dbReference type="InterPro" id="IPR050902">
    <property type="entry name" value="ABC_Transporter_SBP"/>
</dbReference>
<evidence type="ECO:0000256" key="2">
    <source>
        <dbReference type="SAM" id="SignalP"/>
    </source>
</evidence>
<dbReference type="PANTHER" id="PTHR30535:SF34">
    <property type="entry name" value="MOLYBDATE-BINDING PROTEIN MOLA"/>
    <property type="match status" value="1"/>
</dbReference>
<evidence type="ECO:0000259" key="3">
    <source>
        <dbReference type="PROSITE" id="PS50983"/>
    </source>
</evidence>
<accession>A0ABW0JAT1</accession>
<dbReference type="SUPFAM" id="SSF53807">
    <property type="entry name" value="Helical backbone' metal receptor"/>
    <property type="match status" value="1"/>
</dbReference>
<evidence type="ECO:0000256" key="1">
    <source>
        <dbReference type="ARBA" id="ARBA00022729"/>
    </source>
</evidence>
<organism evidence="4 5">
    <name type="scientific">Paraburkholderia denitrificans</name>
    <dbReference type="NCBI Taxonomy" id="694025"/>
    <lineage>
        <taxon>Bacteria</taxon>
        <taxon>Pseudomonadati</taxon>
        <taxon>Pseudomonadota</taxon>
        <taxon>Betaproteobacteria</taxon>
        <taxon>Burkholderiales</taxon>
        <taxon>Burkholderiaceae</taxon>
        <taxon>Paraburkholderia</taxon>
    </lineage>
</organism>